<reference evidence="4" key="2">
    <citation type="submission" date="2023-05" db="EMBL/GenBank/DDBJ databases">
        <authorList>
            <consortium name="Lawrence Berkeley National Laboratory"/>
            <person name="Steindorff A."/>
            <person name="Hensen N."/>
            <person name="Bonometti L."/>
            <person name="Westerberg I."/>
            <person name="Brannstrom I.O."/>
            <person name="Guillou S."/>
            <person name="Cros-Aarteil S."/>
            <person name="Calhoun S."/>
            <person name="Haridas S."/>
            <person name="Kuo A."/>
            <person name="Mondo S."/>
            <person name="Pangilinan J."/>
            <person name="Riley R."/>
            <person name="Labutti K."/>
            <person name="Andreopoulos B."/>
            <person name="Lipzen A."/>
            <person name="Chen C."/>
            <person name="Yanf M."/>
            <person name="Daum C."/>
            <person name="Ng V."/>
            <person name="Clum A."/>
            <person name="Ohm R."/>
            <person name="Martin F."/>
            <person name="Silar P."/>
            <person name="Natvig D."/>
            <person name="Lalanne C."/>
            <person name="Gautier V."/>
            <person name="Ament-Velasquez S.L."/>
            <person name="Kruys A."/>
            <person name="Hutchinson M.I."/>
            <person name="Powell A.J."/>
            <person name="Barry K."/>
            <person name="Miller A.N."/>
            <person name="Grigoriev I.V."/>
            <person name="Debuchy R."/>
            <person name="Gladieux P."/>
            <person name="Thoren M.H."/>
            <person name="Johannesson H."/>
        </authorList>
    </citation>
    <scope>NUCLEOTIDE SEQUENCE</scope>
    <source>
        <strain evidence="4">PSN293</strain>
    </source>
</reference>
<keyword evidence="5" id="KW-1185">Reference proteome</keyword>
<reference evidence="4" key="1">
    <citation type="journal article" date="2023" name="Mol. Phylogenet. Evol.">
        <title>Genome-scale phylogeny and comparative genomics of the fungal order Sordariales.</title>
        <authorList>
            <person name="Hensen N."/>
            <person name="Bonometti L."/>
            <person name="Westerberg I."/>
            <person name="Brannstrom I.O."/>
            <person name="Guillou S."/>
            <person name="Cros-Aarteil S."/>
            <person name="Calhoun S."/>
            <person name="Haridas S."/>
            <person name="Kuo A."/>
            <person name="Mondo S."/>
            <person name="Pangilinan J."/>
            <person name="Riley R."/>
            <person name="LaButti K."/>
            <person name="Andreopoulos B."/>
            <person name="Lipzen A."/>
            <person name="Chen C."/>
            <person name="Yan M."/>
            <person name="Daum C."/>
            <person name="Ng V."/>
            <person name="Clum A."/>
            <person name="Steindorff A."/>
            <person name="Ohm R.A."/>
            <person name="Martin F."/>
            <person name="Silar P."/>
            <person name="Natvig D.O."/>
            <person name="Lalanne C."/>
            <person name="Gautier V."/>
            <person name="Ament-Velasquez S.L."/>
            <person name="Kruys A."/>
            <person name="Hutchinson M.I."/>
            <person name="Powell A.J."/>
            <person name="Barry K."/>
            <person name="Miller A.N."/>
            <person name="Grigoriev I.V."/>
            <person name="Debuchy R."/>
            <person name="Gladieux P."/>
            <person name="Hiltunen Thoren M."/>
            <person name="Johannesson H."/>
        </authorList>
    </citation>
    <scope>NUCLEOTIDE SEQUENCE</scope>
    <source>
        <strain evidence="4">PSN293</strain>
    </source>
</reference>
<sequence>MSPPESNSPPKDRTQRMRQSYGRSKNGCSTCRARKVKCDEVHPRCHECSRQNLLCDWTRPPSVKERRDGWKKIRGKSVAIRRAASQISSQEAEPSDFHVPRDDSLDLEGIDESFPIQNNTTQPVVFGSVGHLPAPFDNTFPLRDGDLLGMYGFDMSQAVMWQPPSPMAETLLGSSIAYDSLPGDALTLEDRVALDFYGADATFGFGSKKPQYSTHAILRRRATHSPMLHQLLLAAASAECWYARGKSDALLQENATKKYAMGQQMLFDRLLSQDSDPMEVLPSFWFLYINHRRGRRPVGMWTAYSRLSLSMADYIKASGLLDIILPPTDANHLPGSGAGRKYRPKDKALLARLITWLFWVDTQACFQGEGGAMADTLWQSVSMSAEKLGEIFEISSEELRLNHEAYPQAEWMDDLRNKRFFKVLHQIWMIHHEINRLVVSNGEGPYELDESQCREIEVKIEALRRNTTLSSMLIESQSEAKPRGRDLSNCDWAVANFYSLIIYQRRCSTQVQWEGYTHRDNGVLDKLLTLIQRSLAVPDKGQTDRMQWPLFWAGIEADTQFSRDWISDKLVNPSLNNALQIVLMEQADGSRISVRRIREICQLTCSDIDSRLIE</sequence>
<dbReference type="PANTHER" id="PTHR37534">
    <property type="entry name" value="TRANSCRIPTIONAL ACTIVATOR PROTEIN UGA3"/>
    <property type="match status" value="1"/>
</dbReference>
<name>A0AAN6Y238_9PEZI</name>
<evidence type="ECO:0000313" key="5">
    <source>
        <dbReference type="Proteomes" id="UP001301769"/>
    </source>
</evidence>
<protein>
    <recommendedName>
        <fullName evidence="3">Zn(2)-C6 fungal-type domain-containing protein</fullName>
    </recommendedName>
</protein>
<dbReference type="Pfam" id="PF00172">
    <property type="entry name" value="Zn_clus"/>
    <property type="match status" value="1"/>
</dbReference>
<proteinExistence type="predicted"/>
<keyword evidence="1" id="KW-0539">Nucleus</keyword>
<dbReference type="PROSITE" id="PS50048">
    <property type="entry name" value="ZN2_CY6_FUNGAL_2"/>
    <property type="match status" value="1"/>
</dbReference>
<evidence type="ECO:0000256" key="2">
    <source>
        <dbReference type="SAM" id="MobiDB-lite"/>
    </source>
</evidence>
<organism evidence="4 5">
    <name type="scientific">Rhypophila decipiens</name>
    <dbReference type="NCBI Taxonomy" id="261697"/>
    <lineage>
        <taxon>Eukaryota</taxon>
        <taxon>Fungi</taxon>
        <taxon>Dikarya</taxon>
        <taxon>Ascomycota</taxon>
        <taxon>Pezizomycotina</taxon>
        <taxon>Sordariomycetes</taxon>
        <taxon>Sordariomycetidae</taxon>
        <taxon>Sordariales</taxon>
        <taxon>Naviculisporaceae</taxon>
        <taxon>Rhypophila</taxon>
    </lineage>
</organism>
<dbReference type="EMBL" id="MU858154">
    <property type="protein sequence ID" value="KAK4211218.1"/>
    <property type="molecule type" value="Genomic_DNA"/>
</dbReference>
<comment type="caution">
    <text evidence="4">The sequence shown here is derived from an EMBL/GenBank/DDBJ whole genome shotgun (WGS) entry which is preliminary data.</text>
</comment>
<dbReference type="Gene3D" id="4.10.240.10">
    <property type="entry name" value="Zn(2)-C6 fungal-type DNA-binding domain"/>
    <property type="match status" value="1"/>
</dbReference>
<accession>A0AAN6Y238</accession>
<dbReference type="PROSITE" id="PS00463">
    <property type="entry name" value="ZN2_CY6_FUNGAL_1"/>
    <property type="match status" value="1"/>
</dbReference>
<gene>
    <name evidence="4" type="ORF">QBC37DRAFT_18806</name>
</gene>
<evidence type="ECO:0000256" key="1">
    <source>
        <dbReference type="ARBA" id="ARBA00023242"/>
    </source>
</evidence>
<dbReference type="GO" id="GO:0000981">
    <property type="term" value="F:DNA-binding transcription factor activity, RNA polymerase II-specific"/>
    <property type="evidence" value="ECO:0007669"/>
    <property type="project" value="InterPro"/>
</dbReference>
<evidence type="ECO:0000313" key="4">
    <source>
        <dbReference type="EMBL" id="KAK4211218.1"/>
    </source>
</evidence>
<dbReference type="InterPro" id="IPR001138">
    <property type="entry name" value="Zn2Cys6_DnaBD"/>
</dbReference>
<feature type="region of interest" description="Disordered" evidence="2">
    <location>
        <begin position="1"/>
        <end position="28"/>
    </location>
</feature>
<dbReference type="SUPFAM" id="SSF57701">
    <property type="entry name" value="Zn2/Cys6 DNA-binding domain"/>
    <property type="match status" value="1"/>
</dbReference>
<feature type="compositionally biased region" description="Polar residues" evidence="2">
    <location>
        <begin position="17"/>
        <end position="28"/>
    </location>
</feature>
<feature type="domain" description="Zn(2)-C6 fungal-type" evidence="3">
    <location>
        <begin position="27"/>
        <end position="57"/>
    </location>
</feature>
<dbReference type="GO" id="GO:0008270">
    <property type="term" value="F:zinc ion binding"/>
    <property type="evidence" value="ECO:0007669"/>
    <property type="project" value="InterPro"/>
</dbReference>
<dbReference type="InterPro" id="IPR036864">
    <property type="entry name" value="Zn2-C6_fun-type_DNA-bd_sf"/>
</dbReference>
<dbReference type="SMART" id="SM00066">
    <property type="entry name" value="GAL4"/>
    <property type="match status" value="1"/>
</dbReference>
<evidence type="ECO:0000259" key="3">
    <source>
        <dbReference type="PROSITE" id="PS50048"/>
    </source>
</evidence>
<dbReference type="AlphaFoldDB" id="A0AAN6Y238"/>
<dbReference type="PANTHER" id="PTHR37534:SF46">
    <property type="entry name" value="ZN(II)2CYS6 TRANSCRIPTION FACTOR (EUROFUNG)"/>
    <property type="match status" value="1"/>
</dbReference>
<dbReference type="Proteomes" id="UP001301769">
    <property type="component" value="Unassembled WGS sequence"/>
</dbReference>
<dbReference type="CDD" id="cd00067">
    <property type="entry name" value="GAL4"/>
    <property type="match status" value="1"/>
</dbReference>